<dbReference type="SUPFAM" id="SSF52317">
    <property type="entry name" value="Class I glutamine amidotransferase-like"/>
    <property type="match status" value="1"/>
</dbReference>
<evidence type="ECO:0000256" key="1">
    <source>
        <dbReference type="SAM" id="Phobius"/>
    </source>
</evidence>
<evidence type="ECO:0000313" key="5">
    <source>
        <dbReference type="Proteomes" id="UP000306552"/>
    </source>
</evidence>
<dbReference type="EMBL" id="SWMU01000003">
    <property type="protein sequence ID" value="TKS55878.1"/>
    <property type="molecule type" value="Genomic_DNA"/>
</dbReference>
<comment type="caution">
    <text evidence="4">The sequence shown here is derived from an EMBL/GenBank/DDBJ whole genome shotgun (WGS) entry which is preliminary data.</text>
</comment>
<sequence length="552" mass="63207">MSKPLKNLIVLIVLLIIVNIFSYHFYKRFDFTSDGRFTISSVSENLIDSIKSPLSITVFLKGDLNGEFKRLQRETRFILEEFNAKNPQIRFEFINPVAGKDNPQQVGNAFYQNGMMPENLSVMKNGKLTKTLIFPWAVVKYKDQQMAVHLLNKKLNASVESMINSSVQNLEYAFTDVFLKLSRERKKKIAVLRSKGELEDRYLTDFLSHIRAYYLIAPFSLDSVQGHPKKVLKELQKFDAIIEAKPTKAFTEKELYVLDQYIMNGGKALWMVETVAIEKDSLKQTGSNIAMPKDLNLLNLFFKYGVRINYELINDVYSAPIYLATGKANDTQLNPYPWFYEPLAKPSANHPIVSNINAVKFEFANSLDTLKNGISKTVLLQSSEMSRAEDVPREINLNMINVKPSPEMYPKGKFPLAVLLEGEFTSVFKNRIPPFDYKKAKDKSVKTKQIVVSDGDIVKNEISKGEVLNLGFDRFTGDTYGNKTFLTNALNYLLGDENLVKLRNKQINIPTLNSEKILNHTKLWQILNIGVGIVLIVGFGFVMYWYRLKRFR</sequence>
<dbReference type="RefSeq" id="WP_138931993.1">
    <property type="nucleotide sequence ID" value="NZ_SWMU01000003.1"/>
</dbReference>
<keyword evidence="5" id="KW-1185">Reference proteome</keyword>
<keyword evidence="1" id="KW-0472">Membrane</keyword>
<feature type="transmembrane region" description="Helical" evidence="1">
    <location>
        <begin position="7"/>
        <end position="26"/>
    </location>
</feature>
<evidence type="ECO:0000313" key="4">
    <source>
        <dbReference type="EMBL" id="TKS55878.1"/>
    </source>
</evidence>
<feature type="domain" description="ABC-type uncharacterised transport system" evidence="2">
    <location>
        <begin position="186"/>
        <end position="489"/>
    </location>
</feature>
<dbReference type="InterPro" id="IPR029062">
    <property type="entry name" value="Class_I_gatase-like"/>
</dbReference>
<evidence type="ECO:0000259" key="2">
    <source>
        <dbReference type="Pfam" id="PF09822"/>
    </source>
</evidence>
<organism evidence="4 5">
    <name type="scientific">Mesohalobacter halotolerans</name>
    <dbReference type="NCBI Taxonomy" id="1883405"/>
    <lineage>
        <taxon>Bacteria</taxon>
        <taxon>Pseudomonadati</taxon>
        <taxon>Bacteroidota</taxon>
        <taxon>Flavobacteriia</taxon>
        <taxon>Flavobacteriales</taxon>
        <taxon>Flavobacteriaceae</taxon>
        <taxon>Mesohalobacter</taxon>
    </lineage>
</organism>
<protein>
    <submittedName>
        <fullName evidence="4">Gliding motility-associated ABC transporter substrate-binding protein GldG</fullName>
    </submittedName>
</protein>
<dbReference type="OrthoDB" id="9777219at2"/>
<feature type="transmembrane region" description="Helical" evidence="1">
    <location>
        <begin position="523"/>
        <end position="546"/>
    </location>
</feature>
<reference evidence="4 5" key="1">
    <citation type="submission" date="2019-04" db="EMBL/GenBank/DDBJ databases">
        <title>Psychroflexus halotolerans sp. nov., isolated from a marine solar saltern.</title>
        <authorList>
            <person name="Feng X."/>
        </authorList>
    </citation>
    <scope>NUCLEOTIDE SEQUENCE [LARGE SCALE GENOMIC DNA]</scope>
    <source>
        <strain evidence="4 5">WDS2C27</strain>
    </source>
</reference>
<dbReference type="NCBIfam" id="TIGR03521">
    <property type="entry name" value="GldG"/>
    <property type="match status" value="1"/>
</dbReference>
<dbReference type="InterPro" id="IPR019863">
    <property type="entry name" value="Motility-assoc_ABC-rel_GldG"/>
</dbReference>
<dbReference type="Proteomes" id="UP000306552">
    <property type="component" value="Unassembled WGS sequence"/>
</dbReference>
<dbReference type="Pfam" id="PF09822">
    <property type="entry name" value="ABC_transp_aux"/>
    <property type="match status" value="1"/>
</dbReference>
<feature type="domain" description="DUF7088" evidence="3">
    <location>
        <begin position="34"/>
        <end position="140"/>
    </location>
</feature>
<keyword evidence="1" id="KW-0812">Transmembrane</keyword>
<keyword evidence="1" id="KW-1133">Transmembrane helix</keyword>
<dbReference type="InterPro" id="IPR055396">
    <property type="entry name" value="DUF7088"/>
</dbReference>
<evidence type="ECO:0000259" key="3">
    <source>
        <dbReference type="Pfam" id="PF23357"/>
    </source>
</evidence>
<dbReference type="InterPro" id="IPR019196">
    <property type="entry name" value="ABC_transp_unknown"/>
</dbReference>
<dbReference type="Pfam" id="PF23357">
    <property type="entry name" value="DUF7088"/>
    <property type="match status" value="1"/>
</dbReference>
<proteinExistence type="predicted"/>
<accession>A0A4U5TR63</accession>
<name>A0A4U5TR63_9FLAO</name>
<gene>
    <name evidence="4" type="primary">gldG</name>
    <name evidence="4" type="ORF">FCN74_07545</name>
</gene>
<dbReference type="AlphaFoldDB" id="A0A4U5TR63"/>